<comment type="similarity">
    <text evidence="1">Belongs to the ATP-dependent AMP-binding enzyme family.</text>
</comment>
<dbReference type="KEGG" id="prv:G7070_04325"/>
<feature type="compositionally biased region" description="Low complexity" evidence="3">
    <location>
        <begin position="308"/>
        <end position="333"/>
    </location>
</feature>
<dbReference type="Gene3D" id="3.40.50.12780">
    <property type="entry name" value="N-terminal domain of ligase-like"/>
    <property type="match status" value="1"/>
</dbReference>
<feature type="region of interest" description="Disordered" evidence="3">
    <location>
        <begin position="281"/>
        <end position="385"/>
    </location>
</feature>
<keyword evidence="2" id="KW-0436">Ligase</keyword>
<reference evidence="5 6" key="1">
    <citation type="submission" date="2020-03" db="EMBL/GenBank/DDBJ databases">
        <title>Propioniciclava sp. nov., isolated from Hydrophilus acuminatus.</title>
        <authorList>
            <person name="Hyun D.-W."/>
            <person name="Bae J.-W."/>
        </authorList>
    </citation>
    <scope>NUCLEOTIDE SEQUENCE [LARGE SCALE GENOMIC DNA]</scope>
    <source>
        <strain evidence="5 6">HDW11</strain>
    </source>
</reference>
<feature type="compositionally biased region" description="Low complexity" evidence="3">
    <location>
        <begin position="284"/>
        <end position="299"/>
    </location>
</feature>
<feature type="compositionally biased region" description="Pro residues" evidence="3">
    <location>
        <begin position="369"/>
        <end position="379"/>
    </location>
</feature>
<gene>
    <name evidence="5" type="ORF">G7070_04325</name>
</gene>
<dbReference type="PANTHER" id="PTHR43201">
    <property type="entry name" value="ACYL-COA SYNTHETASE"/>
    <property type="match status" value="1"/>
</dbReference>
<dbReference type="SUPFAM" id="SSF56801">
    <property type="entry name" value="Acetyl-CoA synthetase-like"/>
    <property type="match status" value="1"/>
</dbReference>
<evidence type="ECO:0000259" key="4">
    <source>
        <dbReference type="Pfam" id="PF00501"/>
    </source>
</evidence>
<dbReference type="Gene3D" id="3.30.300.30">
    <property type="match status" value="1"/>
</dbReference>
<dbReference type="EMBL" id="CP049865">
    <property type="protein sequence ID" value="QIK73805.1"/>
    <property type="molecule type" value="Genomic_DNA"/>
</dbReference>
<evidence type="ECO:0000256" key="1">
    <source>
        <dbReference type="ARBA" id="ARBA00006432"/>
    </source>
</evidence>
<evidence type="ECO:0000256" key="3">
    <source>
        <dbReference type="SAM" id="MobiDB-lite"/>
    </source>
</evidence>
<dbReference type="GO" id="GO:0006631">
    <property type="term" value="P:fatty acid metabolic process"/>
    <property type="evidence" value="ECO:0007669"/>
    <property type="project" value="TreeGrafter"/>
</dbReference>
<dbReference type="InterPro" id="IPR045851">
    <property type="entry name" value="AMP-bd_C_sf"/>
</dbReference>
<evidence type="ECO:0000313" key="6">
    <source>
        <dbReference type="Proteomes" id="UP000501058"/>
    </source>
</evidence>
<dbReference type="InterPro" id="IPR000873">
    <property type="entry name" value="AMP-dep_synth/lig_dom"/>
</dbReference>
<dbReference type="Proteomes" id="UP000501058">
    <property type="component" value="Chromosome"/>
</dbReference>
<dbReference type="AlphaFoldDB" id="A0A6G7YAI1"/>
<sequence>MAADEEGFDAAVRRLVPGHAAPEIVIATSGSTDGRGHLVGLGLDALLASAAATLERLGGPGRWVTSLPVHGVAGFQVVLRSALAGFEPRVYAPASGFDEALLAAALAGTEGERRYLSLVPTQLHAALTSGTRLLAAFDAVLVGGAALSPDLAARAAAAGVRVVTTYGSTETAGGCVYDGVPLAGVGVRVVDGRVRLAGPTLADAYLDLSPDAAGQPFVTDAGRRWLVTPDVGRLVDGRLVVEGRADDVLISGGANVSPLVIEAALAGLGGEWLVVGVPDDRWGTWSRPSRPTRTSTWPPSARPPTPCARPSARARWSGWRASRCAPPASPTGARRPRWRRRCSPGARGSAAEPSGRGVLRGTATGAASPPAPGGGPRNPPQVRAD</sequence>
<feature type="domain" description="AMP-dependent synthetase/ligase" evidence="4">
    <location>
        <begin position="25"/>
        <end position="189"/>
    </location>
</feature>
<dbReference type="PANTHER" id="PTHR43201:SF5">
    <property type="entry name" value="MEDIUM-CHAIN ACYL-COA LIGASE ACSF2, MITOCHONDRIAL"/>
    <property type="match status" value="1"/>
</dbReference>
<protein>
    <submittedName>
        <fullName evidence="5">AMP-binding protein</fullName>
    </submittedName>
</protein>
<dbReference type="Pfam" id="PF00501">
    <property type="entry name" value="AMP-binding"/>
    <property type="match status" value="1"/>
</dbReference>
<evidence type="ECO:0000313" key="5">
    <source>
        <dbReference type="EMBL" id="QIK73805.1"/>
    </source>
</evidence>
<keyword evidence="6" id="KW-1185">Reference proteome</keyword>
<name>A0A6G7YAI1_9ACTN</name>
<organism evidence="5 6">
    <name type="scientific">Propioniciclava coleopterorum</name>
    <dbReference type="NCBI Taxonomy" id="2714937"/>
    <lineage>
        <taxon>Bacteria</taxon>
        <taxon>Bacillati</taxon>
        <taxon>Actinomycetota</taxon>
        <taxon>Actinomycetes</taxon>
        <taxon>Propionibacteriales</taxon>
        <taxon>Propionibacteriaceae</taxon>
        <taxon>Propioniciclava</taxon>
    </lineage>
</organism>
<evidence type="ECO:0000256" key="2">
    <source>
        <dbReference type="ARBA" id="ARBA00022598"/>
    </source>
</evidence>
<dbReference type="InterPro" id="IPR042099">
    <property type="entry name" value="ANL_N_sf"/>
</dbReference>
<proteinExistence type="inferred from homology"/>
<dbReference type="GO" id="GO:0031956">
    <property type="term" value="F:medium-chain fatty acid-CoA ligase activity"/>
    <property type="evidence" value="ECO:0007669"/>
    <property type="project" value="TreeGrafter"/>
</dbReference>
<accession>A0A6G7YAI1</accession>